<dbReference type="GO" id="GO:0009032">
    <property type="term" value="F:thymidine phosphorylase activity"/>
    <property type="evidence" value="ECO:0007669"/>
    <property type="project" value="UniProtKB-EC"/>
</dbReference>
<keyword evidence="3 6" id="KW-0328">Glycosyltransferase</keyword>
<dbReference type="PANTHER" id="PTHR10515">
    <property type="entry name" value="THYMIDINE PHOSPHORYLASE"/>
    <property type="match status" value="1"/>
</dbReference>
<name>A0ABU3NR09_9CHLR</name>
<dbReference type="InterPro" id="IPR018090">
    <property type="entry name" value="Pyrmidine_PPas_bac/euk"/>
</dbReference>
<dbReference type="SUPFAM" id="SSF54680">
    <property type="entry name" value="Pyrimidine nucleoside phosphorylase C-terminal domain"/>
    <property type="match status" value="1"/>
</dbReference>
<comment type="similarity">
    <text evidence="1">Belongs to the thymidine/pyrimidine-nucleoside phosphorylase family.</text>
</comment>
<evidence type="ECO:0000313" key="7">
    <source>
        <dbReference type="Proteomes" id="UP001254165"/>
    </source>
</evidence>
<protein>
    <submittedName>
        <fullName evidence="6">Thymidine phosphorylase</fullName>
        <ecNumber evidence="6">2.4.2.4</ecNumber>
    </submittedName>
</protein>
<organism evidence="6 7">
    <name type="scientific">Thermanaerothrix solaris</name>
    <dbReference type="NCBI Taxonomy" id="3058434"/>
    <lineage>
        <taxon>Bacteria</taxon>
        <taxon>Bacillati</taxon>
        <taxon>Chloroflexota</taxon>
        <taxon>Anaerolineae</taxon>
        <taxon>Anaerolineales</taxon>
        <taxon>Anaerolineaceae</taxon>
        <taxon>Thermanaerothrix</taxon>
    </lineage>
</organism>
<dbReference type="InterPro" id="IPR036566">
    <property type="entry name" value="PYNP-like_C_sf"/>
</dbReference>
<dbReference type="Pfam" id="PF07831">
    <property type="entry name" value="PYNP_C"/>
    <property type="match status" value="1"/>
</dbReference>
<dbReference type="SUPFAM" id="SSF47648">
    <property type="entry name" value="Nucleoside phosphorylase/phosphoribosyltransferase N-terminal domain"/>
    <property type="match status" value="1"/>
</dbReference>
<reference evidence="6 7" key="1">
    <citation type="submission" date="2023-07" db="EMBL/GenBank/DDBJ databases">
        <title>Novel species of Thermanaerothrix with wide hydrolytic capabilities.</title>
        <authorList>
            <person name="Zayulina K.S."/>
            <person name="Podosokorskaya O.A."/>
            <person name="Elcheninov A.G."/>
        </authorList>
    </citation>
    <scope>NUCLEOTIDE SEQUENCE [LARGE SCALE GENOMIC DNA]</scope>
    <source>
        <strain evidence="6 7">4228-RoL</strain>
    </source>
</reference>
<dbReference type="RefSeq" id="WP_315625955.1">
    <property type="nucleotide sequence ID" value="NZ_JAUHMF010000002.1"/>
</dbReference>
<evidence type="ECO:0000256" key="4">
    <source>
        <dbReference type="ARBA" id="ARBA00022679"/>
    </source>
</evidence>
<dbReference type="NCBIfam" id="TIGR02644">
    <property type="entry name" value="Y_phosphoryl"/>
    <property type="match status" value="1"/>
</dbReference>
<evidence type="ECO:0000256" key="1">
    <source>
        <dbReference type="ARBA" id="ARBA00006915"/>
    </source>
</evidence>
<dbReference type="InterPro" id="IPR000312">
    <property type="entry name" value="Glycosyl_Trfase_fam3"/>
</dbReference>
<sequence>MRAVDIIIKKRDGLELSREEIEFFIRGMVSGEIPDYQVAAWAMAVMLRGMTEQETTDLTLAMAYSGEVLDLSQIVPVAVDKHSTGGVGDKTTLVVEPTVAACGLPVGKMSGRGLGFSGGTIDKMESIRGFRATLSVEEFLFNLKTYGIVLSAQTANLAPADGILYALRDVTGTVPSIPLIASSIMSKKIAAGAQAIVLDVKVGKGAFMRTLDEARRLAELMVAIGKLSGRRVIALLSDMNQPLGRAVGNALEVKEAIRTLHGDGPADFIEHCLVVASYMLVLGGKAKDLDQARQMAEEAIQERRAWEKFRTLVKAQGGDVEQVDHPELLPQAKYIETVKSPKSGYLSQVDAQRVGETALFLGAGRAKKGDPIDHAVGIEVLRKVGDFVALGEPLFVIHANHSDHVAVAGEQLLTACQWSDQPVKPLPLFYGVVGDLPVEEEKS</sequence>
<dbReference type="EC" id="2.4.2.4" evidence="6"/>
<dbReference type="InterPro" id="IPR035902">
    <property type="entry name" value="Nuc_phospho_transferase"/>
</dbReference>
<feature type="domain" description="Pyrimidine nucleoside phosphorylase C-terminal" evidence="5">
    <location>
        <begin position="345"/>
        <end position="419"/>
    </location>
</feature>
<dbReference type="SMART" id="SM00941">
    <property type="entry name" value="PYNP_C"/>
    <property type="match status" value="1"/>
</dbReference>
<dbReference type="PIRSF" id="PIRSF000478">
    <property type="entry name" value="TP_PyNP"/>
    <property type="match status" value="1"/>
</dbReference>
<dbReference type="InterPro" id="IPR017459">
    <property type="entry name" value="Glycosyl_Trfase_fam3_N_dom"/>
</dbReference>
<accession>A0ABU3NR09</accession>
<dbReference type="SUPFAM" id="SSF52418">
    <property type="entry name" value="Nucleoside phosphorylase/phosphoribosyltransferase catalytic domain"/>
    <property type="match status" value="1"/>
</dbReference>
<dbReference type="Pfam" id="PF02885">
    <property type="entry name" value="Glycos_trans_3N"/>
    <property type="match status" value="1"/>
</dbReference>
<dbReference type="Proteomes" id="UP001254165">
    <property type="component" value="Unassembled WGS sequence"/>
</dbReference>
<dbReference type="NCBIfam" id="NF004490">
    <property type="entry name" value="PRK05820.1"/>
    <property type="match status" value="1"/>
</dbReference>
<evidence type="ECO:0000313" key="6">
    <source>
        <dbReference type="EMBL" id="MDT8899270.1"/>
    </source>
</evidence>
<comment type="caution">
    <text evidence="6">The sequence shown here is derived from an EMBL/GenBank/DDBJ whole genome shotgun (WGS) entry which is preliminary data.</text>
</comment>
<dbReference type="Gene3D" id="3.90.1170.30">
    <property type="entry name" value="Pyrimidine nucleoside phosphorylase-like, C-terminal domain"/>
    <property type="match status" value="1"/>
</dbReference>
<evidence type="ECO:0000259" key="5">
    <source>
        <dbReference type="SMART" id="SM00941"/>
    </source>
</evidence>
<dbReference type="InterPro" id="IPR036320">
    <property type="entry name" value="Glycosyl_Trfase_fam3_N_dom_sf"/>
</dbReference>
<dbReference type="Gene3D" id="1.20.970.10">
    <property type="entry name" value="Transferase, Pyrimidine Nucleoside Phosphorylase, Chain C"/>
    <property type="match status" value="1"/>
</dbReference>
<dbReference type="InterPro" id="IPR000053">
    <property type="entry name" value="Thymidine/pyrmidine_PPase"/>
</dbReference>
<dbReference type="Gene3D" id="3.40.1030.10">
    <property type="entry name" value="Nucleoside phosphorylase/phosphoribosyltransferase catalytic domain"/>
    <property type="match status" value="1"/>
</dbReference>
<gene>
    <name evidence="6" type="ORF">QYE77_13470</name>
</gene>
<dbReference type="InterPro" id="IPR013102">
    <property type="entry name" value="PYNP_C"/>
</dbReference>
<proteinExistence type="inferred from homology"/>
<dbReference type="PANTHER" id="PTHR10515:SF0">
    <property type="entry name" value="THYMIDINE PHOSPHORYLASE"/>
    <property type="match status" value="1"/>
</dbReference>
<comment type="subunit">
    <text evidence="2">Homodimer.</text>
</comment>
<evidence type="ECO:0000256" key="3">
    <source>
        <dbReference type="ARBA" id="ARBA00022676"/>
    </source>
</evidence>
<dbReference type="EMBL" id="JAUHMF010000002">
    <property type="protein sequence ID" value="MDT8899270.1"/>
    <property type="molecule type" value="Genomic_DNA"/>
</dbReference>
<keyword evidence="4 6" id="KW-0808">Transferase</keyword>
<evidence type="ECO:0000256" key="2">
    <source>
        <dbReference type="ARBA" id="ARBA00011738"/>
    </source>
</evidence>
<dbReference type="Pfam" id="PF00591">
    <property type="entry name" value="Glycos_transf_3"/>
    <property type="match status" value="1"/>
</dbReference>
<keyword evidence="7" id="KW-1185">Reference proteome</keyword>